<comment type="caution">
    <text evidence="8">The sequence shown here is derived from an EMBL/GenBank/DDBJ whole genome shotgun (WGS) entry which is preliminary data.</text>
</comment>
<gene>
    <name evidence="8" type="ORF">HMPREF9290_0575</name>
</gene>
<dbReference type="Proteomes" id="UP000005286">
    <property type="component" value="Unassembled WGS sequence"/>
</dbReference>
<evidence type="ECO:0000256" key="4">
    <source>
        <dbReference type="ARBA" id="ARBA00022989"/>
    </source>
</evidence>
<evidence type="ECO:0000256" key="6">
    <source>
        <dbReference type="RuleBase" id="RU366058"/>
    </source>
</evidence>
<dbReference type="PANTHER" id="PTHR12677:SF49">
    <property type="entry name" value="TVP38_TMEM64 FAMILY MEMBRANE PROTEIN"/>
    <property type="match status" value="1"/>
</dbReference>
<comment type="similarity">
    <text evidence="6">Belongs to the TVP38/TMEM64 family.</text>
</comment>
<dbReference type="AlphaFoldDB" id="F0GWS6"/>
<accession>F0GWS6</accession>
<evidence type="ECO:0000256" key="1">
    <source>
        <dbReference type="ARBA" id="ARBA00004651"/>
    </source>
</evidence>
<proteinExistence type="inferred from homology"/>
<feature type="transmembrane region" description="Helical" evidence="6">
    <location>
        <begin position="137"/>
        <end position="157"/>
    </location>
</feature>
<comment type="subcellular location">
    <subcellularLocation>
        <location evidence="1 6">Cell membrane</location>
        <topology evidence="1 6">Multi-pass membrane protein</topology>
    </subcellularLocation>
</comment>
<evidence type="ECO:0000259" key="7">
    <source>
        <dbReference type="Pfam" id="PF09335"/>
    </source>
</evidence>
<name>F0GWS6_9FIRM</name>
<keyword evidence="2 6" id="KW-1003">Cell membrane</keyword>
<feature type="transmembrane region" description="Helical" evidence="6">
    <location>
        <begin position="50"/>
        <end position="68"/>
    </location>
</feature>
<keyword evidence="4 6" id="KW-1133">Transmembrane helix</keyword>
<sequence length="197" mass="22873">MKEYLKKNVFNIISILILILFTVYSIYLYRIGMFSSLDNFRNFILSKGKLAPLAFMIVNIMQVALPIIPGGPVLIFGVVIFGSFWGFIYNYVSICFGCILVFTISKTFGKNIVIRIIGEEKYEKYHHKLNDKSYEKFLFWSILLPLFPDDLICYISGLTDISIKKFSYIILLCKGPSIILYSAAWFLGFDFVFKRFF</sequence>
<keyword evidence="9" id="KW-1185">Reference proteome</keyword>
<evidence type="ECO:0000256" key="5">
    <source>
        <dbReference type="ARBA" id="ARBA00023136"/>
    </source>
</evidence>
<evidence type="ECO:0000256" key="2">
    <source>
        <dbReference type="ARBA" id="ARBA00022475"/>
    </source>
</evidence>
<feature type="transmembrane region" description="Helical" evidence="6">
    <location>
        <begin position="12"/>
        <end position="29"/>
    </location>
</feature>
<dbReference type="eggNOG" id="COG0398">
    <property type="taxonomic scope" value="Bacteria"/>
</dbReference>
<reference evidence="8 9" key="1">
    <citation type="submission" date="2011-01" db="EMBL/GenBank/DDBJ databases">
        <authorList>
            <person name="Durkin A.S."/>
            <person name="Madupu R."/>
            <person name="Torralba M."/>
            <person name="Gillis M."/>
            <person name="Methe B."/>
            <person name="Sutton G."/>
            <person name="Nelson K.E."/>
        </authorList>
    </citation>
    <scope>NUCLEOTIDE SEQUENCE [LARGE SCALE GENOMIC DNA]</scope>
    <source>
        <strain evidence="8 9">ACS-065-V-Col13</strain>
    </source>
</reference>
<dbReference type="RefSeq" id="WP_004835352.1">
    <property type="nucleotide sequence ID" value="NZ_AEXM01000028.1"/>
</dbReference>
<feature type="domain" description="VTT" evidence="7">
    <location>
        <begin position="68"/>
        <end position="183"/>
    </location>
</feature>
<dbReference type="PATRIC" id="fig|879305.3.peg.1264"/>
<evidence type="ECO:0000313" key="9">
    <source>
        <dbReference type="Proteomes" id="UP000005286"/>
    </source>
</evidence>
<keyword evidence="3 6" id="KW-0812">Transmembrane</keyword>
<dbReference type="STRING" id="879305.HMPREF9290_0575"/>
<evidence type="ECO:0000313" key="8">
    <source>
        <dbReference type="EMBL" id="EGC81749.1"/>
    </source>
</evidence>
<organism evidence="8 9">
    <name type="scientific">Anaerococcus prevotii ACS-065-V-Col13</name>
    <dbReference type="NCBI Taxonomy" id="879305"/>
    <lineage>
        <taxon>Bacteria</taxon>
        <taxon>Bacillati</taxon>
        <taxon>Bacillota</taxon>
        <taxon>Tissierellia</taxon>
        <taxon>Tissierellales</taxon>
        <taxon>Peptoniphilaceae</taxon>
        <taxon>Anaerococcus</taxon>
    </lineage>
</organism>
<dbReference type="InterPro" id="IPR015414">
    <property type="entry name" value="TMEM64"/>
</dbReference>
<evidence type="ECO:0000256" key="3">
    <source>
        <dbReference type="ARBA" id="ARBA00022692"/>
    </source>
</evidence>
<dbReference type="PANTHER" id="PTHR12677">
    <property type="entry name" value="GOLGI APPARATUS MEMBRANE PROTEIN TVP38-RELATED"/>
    <property type="match status" value="1"/>
</dbReference>
<feature type="transmembrane region" description="Helical" evidence="6">
    <location>
        <begin position="169"/>
        <end position="193"/>
    </location>
</feature>
<protein>
    <recommendedName>
        <fullName evidence="6">TVP38/TMEM64 family membrane protein</fullName>
    </recommendedName>
</protein>
<dbReference type="EMBL" id="AEXM01000028">
    <property type="protein sequence ID" value="EGC81749.1"/>
    <property type="molecule type" value="Genomic_DNA"/>
</dbReference>
<dbReference type="Pfam" id="PF09335">
    <property type="entry name" value="VTT_dom"/>
    <property type="match status" value="1"/>
</dbReference>
<dbReference type="InterPro" id="IPR032816">
    <property type="entry name" value="VTT_dom"/>
</dbReference>
<keyword evidence="5 6" id="KW-0472">Membrane</keyword>
<feature type="transmembrane region" description="Helical" evidence="6">
    <location>
        <begin position="74"/>
        <end position="102"/>
    </location>
</feature>
<dbReference type="GO" id="GO:0005886">
    <property type="term" value="C:plasma membrane"/>
    <property type="evidence" value="ECO:0007669"/>
    <property type="project" value="UniProtKB-SubCell"/>
</dbReference>